<proteinExistence type="predicted"/>
<evidence type="ECO:0000313" key="1">
    <source>
        <dbReference type="EMBL" id="HGD13084.1"/>
    </source>
</evidence>
<comment type="caution">
    <text evidence="1">The sequence shown here is derived from an EMBL/GenBank/DDBJ whole genome shotgun (WGS) entry which is preliminary data.</text>
</comment>
<dbReference type="EMBL" id="DTMZ01000075">
    <property type="protein sequence ID" value="HGD13084.1"/>
    <property type="molecule type" value="Genomic_DNA"/>
</dbReference>
<name>A0A7V3UZG2_UNCW3</name>
<sequence>MITSLFPYQDRHHRLHIFVSLIPSVHDTRYIIPLKFWHWFPENSPPWSRIHRAGCQPEN</sequence>
<protein>
    <submittedName>
        <fullName evidence="1">Uncharacterized protein</fullName>
    </submittedName>
</protein>
<accession>A0A7V3UZG2</accession>
<gene>
    <name evidence="1" type="ORF">ENX16_03285</name>
</gene>
<organism evidence="1">
    <name type="scientific">candidate division WOR-3 bacterium</name>
    <dbReference type="NCBI Taxonomy" id="2052148"/>
    <lineage>
        <taxon>Bacteria</taxon>
        <taxon>Bacteria division WOR-3</taxon>
    </lineage>
</organism>
<dbReference type="AlphaFoldDB" id="A0A7V3UZG2"/>
<reference evidence="1" key="1">
    <citation type="journal article" date="2020" name="mSystems">
        <title>Genome- and Community-Level Interaction Insights into Carbon Utilization and Element Cycling Functions of Hydrothermarchaeota in Hydrothermal Sediment.</title>
        <authorList>
            <person name="Zhou Z."/>
            <person name="Liu Y."/>
            <person name="Xu W."/>
            <person name="Pan J."/>
            <person name="Luo Z.H."/>
            <person name="Li M."/>
        </authorList>
    </citation>
    <scope>NUCLEOTIDE SEQUENCE [LARGE SCALE GENOMIC DNA]</scope>
    <source>
        <strain evidence="1">SpSt-914</strain>
    </source>
</reference>